<keyword evidence="1" id="KW-0812">Transmembrane</keyword>
<dbReference type="WormBase" id="Bm9940">
    <property type="protein sequence ID" value="BM39782"/>
    <property type="gene ID" value="WBGene00230201"/>
</dbReference>
<evidence type="ECO:0000313" key="2">
    <source>
        <dbReference type="EMBL" id="CRZ24477.1"/>
    </source>
</evidence>
<feature type="transmembrane region" description="Helical" evidence="1">
    <location>
        <begin position="519"/>
        <end position="541"/>
    </location>
</feature>
<organism evidence="2">
    <name type="scientific">Brugia malayi</name>
    <name type="common">Filarial nematode worm</name>
    <dbReference type="NCBI Taxonomy" id="6279"/>
    <lineage>
        <taxon>Eukaryota</taxon>
        <taxon>Metazoa</taxon>
        <taxon>Ecdysozoa</taxon>
        <taxon>Nematoda</taxon>
        <taxon>Chromadorea</taxon>
        <taxon>Rhabditida</taxon>
        <taxon>Spirurina</taxon>
        <taxon>Spiruromorpha</taxon>
        <taxon>Filarioidea</taxon>
        <taxon>Onchocercidae</taxon>
        <taxon>Brugia</taxon>
    </lineage>
</organism>
<name>A0A0H5S6X1_BRUMA</name>
<keyword evidence="1" id="KW-1133">Transmembrane helix</keyword>
<keyword evidence="1" id="KW-0472">Membrane</keyword>
<accession>A0A0H5S6X1</accession>
<dbReference type="AlphaFoldDB" id="A0A0H5S6X1"/>
<sequence>MLKYLIDLSGVICAFVQSDNCMNALLQLSAPTAATHLRSPPPSLLPLIYTHCAAGISRNFSCLYVRSNMVPSHNHSFKIRKVNEGVAVMGFKTVPTTTPETALKEPKTSKGIRNQFWSTGFAKSDEQTPKRPETTVNKQFLPKKKHGISEAWSKQMQESREDLKQPFPYTPFKSGSVSKKTSANILRDATLSMRLNQDFSQIYGTEQQTGHPRTISSIQGTMRTHHTNGLYSTSAIPRPEPKGIWRGSQSGIIPPPPGSYRPASAMNMPVLSRPPSRANSDLGIGTIAFCDNIGTGPSRYQSYCTLPRPEQIDFDQHSNYGNEISHMAKQINQLYGPYNTHVQPSISPNPMSKQGILPNSRPASSMLIGAPGMASDYLTRRQSLYGPAESNVIPQISDEDILKPAKEIVHFDALSVLSVLQVLCSLVIFGCGVLRIIWNSKWALGIELLLAALVFSAGVTGVCASSRRSYSAAAATFILSVLNCILSLIPFILGTLPVMANAFPRSNQEWLFDMHESLAIDYLLSFTCFAELVIAMITSIYGCKALGLTMRLVEKLRFSADLNTVFEDLSPAIQKGMEEVDNKEAV</sequence>
<protein>
    <submittedName>
        <fullName evidence="2">Bm9940</fullName>
    </submittedName>
</protein>
<reference evidence="2" key="1">
    <citation type="journal article" date="2007" name="Science">
        <title>Draft genome of the filarial nematode parasite Brugia malayi.</title>
        <authorList>
            <person name="Ghedin E."/>
            <person name="Wang S."/>
            <person name="Spiro D."/>
            <person name="Caler E."/>
            <person name="Zhao Q."/>
            <person name="Crabtree J."/>
            <person name="Allen J.E."/>
            <person name="Delcher A.L."/>
            <person name="Guiliano D.B."/>
            <person name="Miranda-Saavedra D."/>
            <person name="Angiuoli S.V."/>
            <person name="Creasy T."/>
            <person name="Amedeo P."/>
            <person name="Haas B."/>
            <person name="El-Sayed N.M."/>
            <person name="Wortman J.R."/>
            <person name="Feldblyum T."/>
            <person name="Tallon L."/>
            <person name="Schatz M."/>
            <person name="Shumway M."/>
            <person name="Koo H."/>
            <person name="Salzberg S.L."/>
            <person name="Schobel S."/>
            <person name="Pertea M."/>
            <person name="Pop M."/>
            <person name="White O."/>
            <person name="Barton G.J."/>
            <person name="Carlow C.K."/>
            <person name="Crawford M.J."/>
            <person name="Daub J."/>
            <person name="Dimmic M.W."/>
            <person name="Estes C.F."/>
            <person name="Foster J.M."/>
            <person name="Ganatra M."/>
            <person name="Gregory W.F."/>
            <person name="Johnson N.M."/>
            <person name="Jin J."/>
            <person name="Komuniecki R."/>
            <person name="Korf I."/>
            <person name="Kumar S."/>
            <person name="Laney S."/>
            <person name="Li B.W."/>
            <person name="Li W."/>
            <person name="Lindblom T.H."/>
            <person name="Lustigman S."/>
            <person name="Ma D."/>
            <person name="Maina C.V."/>
            <person name="Martin D.M."/>
            <person name="McCarter J.P."/>
            <person name="McReynolds L."/>
            <person name="Mitreva M."/>
            <person name="Nutman T.B."/>
            <person name="Parkinson J."/>
            <person name="Peregrin-Alvarez J.M."/>
            <person name="Poole C."/>
            <person name="Ren Q."/>
            <person name="Saunders L."/>
            <person name="Sluder A.E."/>
            <person name="Smith K."/>
            <person name="Stanke M."/>
            <person name="Unnasch T.R."/>
            <person name="Ware J."/>
            <person name="Wei A.D."/>
            <person name="Weil G."/>
            <person name="Williams D.J."/>
            <person name="Zhang Y."/>
            <person name="Williams S.A."/>
            <person name="Fraser-Liggett C."/>
            <person name="Slatko B."/>
            <person name="Blaxter M.L."/>
            <person name="Scott A.L."/>
        </authorList>
    </citation>
    <scope>NUCLEOTIDE SEQUENCE</scope>
    <source>
        <strain evidence="2">FR3</strain>
    </source>
</reference>
<feature type="transmembrane region" description="Helical" evidence="1">
    <location>
        <begin position="444"/>
        <end position="464"/>
    </location>
</feature>
<reference evidence="2" key="2">
    <citation type="submission" date="2012-12" db="EMBL/GenBank/DDBJ databases">
        <authorList>
            <person name="Gao Y.W."/>
            <person name="Fan S.T."/>
            <person name="Sun H.T."/>
            <person name="Wang Z."/>
            <person name="Gao X.L."/>
            <person name="Li Y.G."/>
            <person name="Wang T.C."/>
            <person name="Zhang K."/>
            <person name="Xu W.W."/>
            <person name="Yu Z.J."/>
            <person name="Xia X.Z."/>
        </authorList>
    </citation>
    <scope>NUCLEOTIDE SEQUENCE</scope>
    <source>
        <strain evidence="2">FR3</strain>
    </source>
</reference>
<proteinExistence type="predicted"/>
<feature type="transmembrane region" description="Helical" evidence="1">
    <location>
        <begin position="476"/>
        <end position="499"/>
    </location>
</feature>
<gene>
    <name evidence="2 3" type="ORF">Bm9940</name>
    <name evidence="2" type="ORF">BM_Bm9940</name>
</gene>
<dbReference type="OMA" id="WSKQMQE"/>
<evidence type="ECO:0000256" key="1">
    <source>
        <dbReference type="SAM" id="Phobius"/>
    </source>
</evidence>
<dbReference type="EMBL" id="LN856957">
    <property type="protein sequence ID" value="CRZ24477.1"/>
    <property type="molecule type" value="Genomic_DNA"/>
</dbReference>
<feature type="transmembrane region" description="Helical" evidence="1">
    <location>
        <begin position="413"/>
        <end position="438"/>
    </location>
</feature>
<evidence type="ECO:0000313" key="3">
    <source>
        <dbReference type="WormBase" id="Bm9940"/>
    </source>
</evidence>